<dbReference type="RefSeq" id="WP_108115246.1">
    <property type="nucleotide sequence ID" value="NZ_QBKT01000005.1"/>
</dbReference>
<dbReference type="AlphaFoldDB" id="A0A2T6BYH6"/>
<dbReference type="EMBL" id="QBKT01000005">
    <property type="protein sequence ID" value="PTX61140.1"/>
    <property type="molecule type" value="Genomic_DNA"/>
</dbReference>
<keyword evidence="1" id="KW-0812">Transmembrane</keyword>
<keyword evidence="1" id="KW-0472">Membrane</keyword>
<comment type="caution">
    <text evidence="2">The sequence shown here is derived from an EMBL/GenBank/DDBJ whole genome shotgun (WGS) entry which is preliminary data.</text>
</comment>
<gene>
    <name evidence="2" type="ORF">C8N46_105297</name>
</gene>
<feature type="transmembrane region" description="Helical" evidence="1">
    <location>
        <begin position="6"/>
        <end position="29"/>
    </location>
</feature>
<protein>
    <submittedName>
        <fullName evidence="2">Uncharacterized protein</fullName>
    </submittedName>
</protein>
<accession>A0A2T6BYH6</accession>
<keyword evidence="1" id="KW-1133">Transmembrane helix</keyword>
<organism evidence="2 3">
    <name type="scientific">Kordia periserrulae</name>
    <dbReference type="NCBI Taxonomy" id="701523"/>
    <lineage>
        <taxon>Bacteria</taxon>
        <taxon>Pseudomonadati</taxon>
        <taxon>Bacteroidota</taxon>
        <taxon>Flavobacteriia</taxon>
        <taxon>Flavobacteriales</taxon>
        <taxon>Flavobacteriaceae</taxon>
        <taxon>Kordia</taxon>
    </lineage>
</organism>
<dbReference type="OrthoDB" id="678514at2"/>
<sequence length="69" mass="7593">MQFLYFDAGIGAMIAQAAVAVAAGVLLFYKSIKYKIRTLLGLQKDTSEEVFDDIDIDDSTLENASKDDK</sequence>
<dbReference type="Proteomes" id="UP000244090">
    <property type="component" value="Unassembled WGS sequence"/>
</dbReference>
<evidence type="ECO:0000313" key="2">
    <source>
        <dbReference type="EMBL" id="PTX61140.1"/>
    </source>
</evidence>
<reference evidence="2 3" key="1">
    <citation type="submission" date="2018-04" db="EMBL/GenBank/DDBJ databases">
        <title>Genomic Encyclopedia of Archaeal and Bacterial Type Strains, Phase II (KMG-II): from individual species to whole genera.</title>
        <authorList>
            <person name="Goeker M."/>
        </authorList>
    </citation>
    <scope>NUCLEOTIDE SEQUENCE [LARGE SCALE GENOMIC DNA]</scope>
    <source>
        <strain evidence="2 3">DSM 25731</strain>
    </source>
</reference>
<name>A0A2T6BYH6_9FLAO</name>
<keyword evidence="3" id="KW-1185">Reference proteome</keyword>
<evidence type="ECO:0000256" key="1">
    <source>
        <dbReference type="SAM" id="Phobius"/>
    </source>
</evidence>
<evidence type="ECO:0000313" key="3">
    <source>
        <dbReference type="Proteomes" id="UP000244090"/>
    </source>
</evidence>
<proteinExistence type="predicted"/>